<evidence type="ECO:0000256" key="2">
    <source>
        <dbReference type="ARBA" id="ARBA00022679"/>
    </source>
</evidence>
<proteinExistence type="predicted"/>
<dbReference type="InterPro" id="IPR029063">
    <property type="entry name" value="SAM-dependent_MTases_sf"/>
</dbReference>
<keyword evidence="5" id="KW-1185">Reference proteome</keyword>
<accession>A0A9X2F7H0</accession>
<dbReference type="InterPro" id="IPR002941">
    <property type="entry name" value="DNA_methylase_N4/N6"/>
</dbReference>
<dbReference type="Pfam" id="PF01555">
    <property type="entry name" value="N6_N4_Mtase"/>
    <property type="match status" value="1"/>
</dbReference>
<evidence type="ECO:0000259" key="3">
    <source>
        <dbReference type="Pfam" id="PF01555"/>
    </source>
</evidence>
<reference evidence="4" key="1">
    <citation type="submission" date="2022-06" db="EMBL/GenBank/DDBJ databases">
        <title>Aeoliella straminimaris, a novel planctomycete from sediments.</title>
        <authorList>
            <person name="Vitorino I.R."/>
            <person name="Lage O.M."/>
        </authorList>
    </citation>
    <scope>NUCLEOTIDE SEQUENCE</scope>
    <source>
        <strain evidence="4">ICT_H6.2</strain>
    </source>
</reference>
<keyword evidence="1" id="KW-0489">Methyltransferase</keyword>
<dbReference type="Proteomes" id="UP001155241">
    <property type="component" value="Unassembled WGS sequence"/>
</dbReference>
<keyword evidence="2" id="KW-0808">Transferase</keyword>
<dbReference type="GO" id="GO:0008170">
    <property type="term" value="F:N-methyltransferase activity"/>
    <property type="evidence" value="ECO:0007669"/>
    <property type="project" value="InterPro"/>
</dbReference>
<dbReference type="RefSeq" id="WP_252851198.1">
    <property type="nucleotide sequence ID" value="NZ_JAMXLR010000017.1"/>
</dbReference>
<sequence>MDIFSQLKQSAMDSRQVEGLTHSFYRYPARFSPEFAAAAIRLFSEPGDLVIDPFMGGATSILEGFVSGRRVYGCDINSLSVFIAKVKTTPLSNGAIDNVTTWADEVADRMSFRYPTADLEEILNDTRAKNLSLPSARPLKKAVAIALHWLDELATSTERDFARCLILKTSQWAFDNRKRTTPLSEFRERFASNAHEMAEELKEYSRLYRREKLRLCDRTLVQCDAADIHKGGDFVGDKASLVVTSPPYPGIHMLYHRWQVDGRRESPAPYWITDSMDGQGASYYTFTGRRRNDLSPYFVKVTETMAGVRQCLKKGGHVVQMVAFAEPERHLRQYLRAMNDAGYDEVKETYHRIRREVPNRKWHANFKGKTAAAREVVLVHRAA</sequence>
<evidence type="ECO:0000313" key="4">
    <source>
        <dbReference type="EMBL" id="MCO6043098.1"/>
    </source>
</evidence>
<dbReference type="Gene3D" id="3.40.50.150">
    <property type="entry name" value="Vaccinia Virus protein VP39"/>
    <property type="match status" value="1"/>
</dbReference>
<evidence type="ECO:0000256" key="1">
    <source>
        <dbReference type="ARBA" id="ARBA00022603"/>
    </source>
</evidence>
<dbReference type="EMBL" id="JAMXLR010000017">
    <property type="protein sequence ID" value="MCO6043098.1"/>
    <property type="molecule type" value="Genomic_DNA"/>
</dbReference>
<organism evidence="4 5">
    <name type="scientific">Aeoliella straminimaris</name>
    <dbReference type="NCBI Taxonomy" id="2954799"/>
    <lineage>
        <taxon>Bacteria</taxon>
        <taxon>Pseudomonadati</taxon>
        <taxon>Planctomycetota</taxon>
        <taxon>Planctomycetia</taxon>
        <taxon>Pirellulales</taxon>
        <taxon>Lacipirellulaceae</taxon>
        <taxon>Aeoliella</taxon>
    </lineage>
</organism>
<dbReference type="GO" id="GO:0032259">
    <property type="term" value="P:methylation"/>
    <property type="evidence" value="ECO:0007669"/>
    <property type="project" value="UniProtKB-KW"/>
</dbReference>
<evidence type="ECO:0000313" key="5">
    <source>
        <dbReference type="Proteomes" id="UP001155241"/>
    </source>
</evidence>
<comment type="caution">
    <text evidence="4">The sequence shown here is derived from an EMBL/GenBank/DDBJ whole genome shotgun (WGS) entry which is preliminary data.</text>
</comment>
<dbReference type="SUPFAM" id="SSF53335">
    <property type="entry name" value="S-adenosyl-L-methionine-dependent methyltransferases"/>
    <property type="match status" value="2"/>
</dbReference>
<name>A0A9X2F7H0_9BACT</name>
<feature type="domain" description="DNA methylase N-4/N-6" evidence="3">
    <location>
        <begin position="25"/>
        <end position="78"/>
    </location>
</feature>
<gene>
    <name evidence="4" type="ORF">NG895_04200</name>
</gene>
<dbReference type="GO" id="GO:0003677">
    <property type="term" value="F:DNA binding"/>
    <property type="evidence" value="ECO:0007669"/>
    <property type="project" value="InterPro"/>
</dbReference>
<dbReference type="AlphaFoldDB" id="A0A9X2F7H0"/>
<protein>
    <recommendedName>
        <fullName evidence="3">DNA methylase N-4/N-6 domain-containing protein</fullName>
    </recommendedName>
</protein>